<reference evidence="5" key="1">
    <citation type="submission" date="2019-08" db="EMBL/GenBank/DDBJ databases">
        <title>The genome of the North American firefly Photinus pyralis.</title>
        <authorList>
            <consortium name="Photinus pyralis genome working group"/>
            <person name="Fallon T.R."/>
            <person name="Sander Lower S.E."/>
            <person name="Weng J.-K."/>
        </authorList>
    </citation>
    <scope>NUCLEOTIDE SEQUENCE</scope>
    <source>
        <strain evidence="5">TRF0915ILg1</strain>
        <tissue evidence="5">Whole body</tissue>
    </source>
</reference>
<dbReference type="PROSITE" id="PS50303">
    <property type="entry name" value="PUM_HD"/>
    <property type="match status" value="1"/>
</dbReference>
<name>A0A8K0GFD3_IGNLU</name>
<comment type="caution">
    <text evidence="5">The sequence shown here is derived from an EMBL/GenBank/DDBJ whole genome shotgun (WGS) entry which is preliminary data.</text>
</comment>
<dbReference type="GO" id="GO:0005730">
    <property type="term" value="C:nucleolus"/>
    <property type="evidence" value="ECO:0007669"/>
    <property type="project" value="TreeGrafter"/>
</dbReference>
<dbReference type="Proteomes" id="UP000801492">
    <property type="component" value="Unassembled WGS sequence"/>
</dbReference>
<dbReference type="SUPFAM" id="SSF48371">
    <property type="entry name" value="ARM repeat"/>
    <property type="match status" value="1"/>
</dbReference>
<evidence type="ECO:0000256" key="3">
    <source>
        <dbReference type="SAM" id="MobiDB-lite"/>
    </source>
</evidence>
<evidence type="ECO:0000313" key="5">
    <source>
        <dbReference type="EMBL" id="KAF2897689.1"/>
    </source>
</evidence>
<keyword evidence="2" id="KW-0694">RNA-binding</keyword>
<dbReference type="GO" id="GO:0003729">
    <property type="term" value="F:mRNA binding"/>
    <property type="evidence" value="ECO:0007669"/>
    <property type="project" value="TreeGrafter"/>
</dbReference>
<dbReference type="Pfam" id="PF00806">
    <property type="entry name" value="PUF"/>
    <property type="match status" value="2"/>
</dbReference>
<protein>
    <recommendedName>
        <fullName evidence="4">PUM-HD domain-containing protein</fullName>
    </recommendedName>
</protein>
<dbReference type="Pfam" id="PF08144">
    <property type="entry name" value="CPL"/>
    <property type="match status" value="1"/>
</dbReference>
<feature type="domain" description="PUM-HD" evidence="4">
    <location>
        <begin position="111"/>
        <end position="462"/>
    </location>
</feature>
<dbReference type="InterPro" id="IPR040059">
    <property type="entry name" value="PUM3"/>
</dbReference>
<keyword evidence="6" id="KW-1185">Reference proteome</keyword>
<dbReference type="InterPro" id="IPR016024">
    <property type="entry name" value="ARM-type_fold"/>
</dbReference>
<dbReference type="EMBL" id="VTPC01003975">
    <property type="protein sequence ID" value="KAF2897689.1"/>
    <property type="molecule type" value="Genomic_DNA"/>
</dbReference>
<sequence>MIRKSKRASTEQTEETSTIPKKIKKNTQDDSKVNSQDSGDSKVKKVKNIKTNKDGKIKKTGKSPPKNYKSNNSNTEKTNWNEFKMKKKELKMKRKQAKGMYDVVVEAKKIAEALRVKHLKGGNEERNKLVNQLHGLLYDKDHYSKLVLSHDMARVVQYLLKFGSENVRNNIAKELIPVSVDMLQSKYGRYCFKNMLKYGNGETRSAAINTLYGHAVKLTSHVVSAANFEYAYSTWASPQQKQHLIQEFFGDMYRQAKDNTVKHLRDVYKDSPSMKNGVLSATKANLSRILNKDLLDSQLVQSVLHQFITECSNEDRTELISQLSPHVVIISNSKDGARVAMNCIWHGSNKDRKIIVKALKEHTLDLCKHEHGHCTVITILDAADDTVLVNKLITSQILTHAKELATDEWGRKVLLWLTSPADHTHFHPIFIKELEDGRQTSTSKKEVPIRRKELLQYCSPDLLKLIHSDSSFWLSTASVAFITVSVLKSGTNEEDFTSALESVAKVIVDSNWKIKEEEKDIMGIEHAGLHMILKKLAQHDKMISETCNSSFGKSVLDLISDETIKIWLTLNRGCFLLVTIYENGTESVQKQIKEKLKSHLSFLKKQKSSGAQILLKKFK</sequence>
<dbReference type="PANTHER" id="PTHR13389">
    <property type="entry name" value="PUMILIO HOMOLOG 3"/>
    <property type="match status" value="1"/>
</dbReference>
<dbReference type="InterPro" id="IPR033133">
    <property type="entry name" value="PUM-HD"/>
</dbReference>
<dbReference type="Gene3D" id="1.25.10.10">
    <property type="entry name" value="Leucine-rich Repeat Variant"/>
    <property type="match status" value="2"/>
</dbReference>
<organism evidence="5 6">
    <name type="scientific">Ignelater luminosus</name>
    <name type="common">Cucubano</name>
    <name type="synonym">Pyrophorus luminosus</name>
    <dbReference type="NCBI Taxonomy" id="2038154"/>
    <lineage>
        <taxon>Eukaryota</taxon>
        <taxon>Metazoa</taxon>
        <taxon>Ecdysozoa</taxon>
        <taxon>Arthropoda</taxon>
        <taxon>Hexapoda</taxon>
        <taxon>Insecta</taxon>
        <taxon>Pterygota</taxon>
        <taxon>Neoptera</taxon>
        <taxon>Endopterygota</taxon>
        <taxon>Coleoptera</taxon>
        <taxon>Polyphaga</taxon>
        <taxon>Elateriformia</taxon>
        <taxon>Elateroidea</taxon>
        <taxon>Elateridae</taxon>
        <taxon>Agrypninae</taxon>
        <taxon>Pyrophorini</taxon>
        <taxon>Ignelater</taxon>
    </lineage>
</organism>
<dbReference type="SMART" id="SM00025">
    <property type="entry name" value="Pumilio"/>
    <property type="match status" value="5"/>
</dbReference>
<dbReference type="GO" id="GO:0006417">
    <property type="term" value="P:regulation of translation"/>
    <property type="evidence" value="ECO:0007669"/>
    <property type="project" value="TreeGrafter"/>
</dbReference>
<keyword evidence="1" id="KW-0677">Repeat</keyword>
<dbReference type="AlphaFoldDB" id="A0A8K0GFD3"/>
<dbReference type="InterPro" id="IPR011989">
    <property type="entry name" value="ARM-like"/>
</dbReference>
<evidence type="ECO:0000259" key="4">
    <source>
        <dbReference type="PROSITE" id="PS50303"/>
    </source>
</evidence>
<dbReference type="InterPro" id="IPR001313">
    <property type="entry name" value="Pumilio_RNA-bd_rpt"/>
</dbReference>
<feature type="region of interest" description="Disordered" evidence="3">
    <location>
        <begin position="1"/>
        <end position="78"/>
    </location>
</feature>
<dbReference type="PANTHER" id="PTHR13389:SF0">
    <property type="entry name" value="PUMILIO HOMOLOG 3"/>
    <property type="match status" value="1"/>
</dbReference>
<dbReference type="InterPro" id="IPR012959">
    <property type="entry name" value="CPL_dom"/>
</dbReference>
<feature type="compositionally biased region" description="Low complexity" evidence="3">
    <location>
        <begin position="62"/>
        <end position="74"/>
    </location>
</feature>
<gene>
    <name evidence="5" type="ORF">ILUMI_08483</name>
</gene>
<evidence type="ECO:0000256" key="2">
    <source>
        <dbReference type="ARBA" id="ARBA00022884"/>
    </source>
</evidence>
<evidence type="ECO:0000313" key="6">
    <source>
        <dbReference type="Proteomes" id="UP000801492"/>
    </source>
</evidence>
<proteinExistence type="predicted"/>
<accession>A0A8K0GFD3</accession>
<dbReference type="OrthoDB" id="497380at2759"/>
<evidence type="ECO:0000256" key="1">
    <source>
        <dbReference type="ARBA" id="ARBA00022737"/>
    </source>
</evidence>